<keyword evidence="2" id="KW-1185">Reference proteome</keyword>
<dbReference type="Proteomes" id="UP000235371">
    <property type="component" value="Unassembled WGS sequence"/>
</dbReference>
<reference evidence="1 2" key="1">
    <citation type="submission" date="2016-04" db="EMBL/GenBank/DDBJ databases">
        <title>A degradative enzymes factory behind the ericoid mycorrhizal symbiosis.</title>
        <authorList>
            <consortium name="DOE Joint Genome Institute"/>
            <person name="Martino E."/>
            <person name="Morin E."/>
            <person name="Grelet G."/>
            <person name="Kuo A."/>
            <person name="Kohler A."/>
            <person name="Daghino S."/>
            <person name="Barry K."/>
            <person name="Choi C."/>
            <person name="Cichocki N."/>
            <person name="Clum A."/>
            <person name="Copeland A."/>
            <person name="Hainaut M."/>
            <person name="Haridas S."/>
            <person name="Labutti K."/>
            <person name="Lindquist E."/>
            <person name="Lipzen A."/>
            <person name="Khouja H.-R."/>
            <person name="Murat C."/>
            <person name="Ohm R."/>
            <person name="Olson A."/>
            <person name="Spatafora J."/>
            <person name="Veneault-Fourrey C."/>
            <person name="Henrissat B."/>
            <person name="Grigoriev I."/>
            <person name="Martin F."/>
            <person name="Perotto S."/>
        </authorList>
    </citation>
    <scope>NUCLEOTIDE SEQUENCE [LARGE SCALE GENOMIC DNA]</scope>
    <source>
        <strain evidence="1 2">E</strain>
    </source>
</reference>
<sequence length="198" mass="22251">MSSSPAQAGLQGLFGPTEDDRTFLAEYCIFLGDVTKGGSSKDPYCCSTYNALAIKFISHFTAGRADASKCVENMLPYLHHESSTVYRRAVCRIAIAFIARLYKFKQYTHADLAALAQECVELLESTKLKCGPEYYENRFARLERFAIILRDWHAKKAVVCSVADPSPNPTEGGDVEMMEKEEADELEETMELLKRHTM</sequence>
<protein>
    <submittedName>
        <fullName evidence="1">Uncharacterized protein</fullName>
    </submittedName>
</protein>
<dbReference type="EMBL" id="KZ613780">
    <property type="protein sequence ID" value="PMD63573.1"/>
    <property type="molecule type" value="Genomic_DNA"/>
</dbReference>
<evidence type="ECO:0000313" key="1">
    <source>
        <dbReference type="EMBL" id="PMD63573.1"/>
    </source>
</evidence>
<organism evidence="1 2">
    <name type="scientific">Hyaloscypha bicolor E</name>
    <dbReference type="NCBI Taxonomy" id="1095630"/>
    <lineage>
        <taxon>Eukaryota</taxon>
        <taxon>Fungi</taxon>
        <taxon>Dikarya</taxon>
        <taxon>Ascomycota</taxon>
        <taxon>Pezizomycotina</taxon>
        <taxon>Leotiomycetes</taxon>
        <taxon>Helotiales</taxon>
        <taxon>Hyaloscyphaceae</taxon>
        <taxon>Hyaloscypha</taxon>
        <taxon>Hyaloscypha bicolor</taxon>
    </lineage>
</organism>
<proteinExistence type="predicted"/>
<gene>
    <name evidence="1" type="ORF">K444DRAFT_661023</name>
</gene>
<evidence type="ECO:0000313" key="2">
    <source>
        <dbReference type="Proteomes" id="UP000235371"/>
    </source>
</evidence>
<dbReference type="InParanoid" id="A0A2J6TKM1"/>
<dbReference type="AlphaFoldDB" id="A0A2J6TKM1"/>
<accession>A0A2J6TKM1</accession>
<name>A0A2J6TKM1_9HELO</name>
<dbReference type="RefSeq" id="XP_024740477.1">
    <property type="nucleotide sequence ID" value="XM_024886530.1"/>
</dbReference>
<dbReference type="GeneID" id="36594607"/>